<feature type="modified residue" description="4-aspartylphosphate" evidence="17">
    <location>
        <position position="561"/>
    </location>
</feature>
<dbReference type="SUPFAM" id="SSF55874">
    <property type="entry name" value="ATPase domain of HSP90 chaperone/DNA topoisomerase II/histidine kinase"/>
    <property type="match status" value="1"/>
</dbReference>
<evidence type="ECO:0000256" key="8">
    <source>
        <dbReference type="ARBA" id="ARBA00022741"/>
    </source>
</evidence>
<feature type="region of interest" description="Disordered" evidence="18">
    <location>
        <begin position="632"/>
        <end position="652"/>
    </location>
</feature>
<dbReference type="InterPro" id="IPR004358">
    <property type="entry name" value="Sig_transdc_His_kin-like_C"/>
</dbReference>
<keyword evidence="5 17" id="KW-0597">Phosphoprotein</keyword>
<dbReference type="InterPro" id="IPR025201">
    <property type="entry name" value="KdpD_TM"/>
</dbReference>
<dbReference type="SMART" id="SM00091">
    <property type="entry name" value="PAS"/>
    <property type="match status" value="1"/>
</dbReference>
<evidence type="ECO:0000256" key="14">
    <source>
        <dbReference type="ARBA" id="ARBA00064003"/>
    </source>
</evidence>
<dbReference type="PROSITE" id="PS50110">
    <property type="entry name" value="RESPONSE_REGULATORY"/>
    <property type="match status" value="2"/>
</dbReference>
<dbReference type="AlphaFoldDB" id="L0DQL0"/>
<keyword evidence="12" id="KW-0902">Two-component regulatory system</keyword>
<evidence type="ECO:0000256" key="16">
    <source>
        <dbReference type="PROSITE-ProRule" id="PRU00110"/>
    </source>
</evidence>
<dbReference type="InterPro" id="IPR003661">
    <property type="entry name" value="HisK_dim/P_dom"/>
</dbReference>
<dbReference type="EMBL" id="CP003364">
    <property type="protein sequence ID" value="AGA31238.1"/>
    <property type="molecule type" value="Genomic_DNA"/>
</dbReference>
<evidence type="ECO:0000256" key="17">
    <source>
        <dbReference type="PROSITE-ProRule" id="PRU00169"/>
    </source>
</evidence>
<evidence type="ECO:0000259" key="20">
    <source>
        <dbReference type="PROSITE" id="PS50109"/>
    </source>
</evidence>
<dbReference type="CDD" id="cd00082">
    <property type="entry name" value="HisKA"/>
    <property type="match status" value="1"/>
</dbReference>
<evidence type="ECO:0000256" key="18">
    <source>
        <dbReference type="SAM" id="MobiDB-lite"/>
    </source>
</evidence>
<dbReference type="RefSeq" id="WP_015250309.1">
    <property type="nucleotide sequence ID" value="NC_019892.1"/>
</dbReference>
<dbReference type="Gene3D" id="1.20.120.620">
    <property type="entry name" value="Backbone structure of the membrane domain of e. Coli histidine kinase receptor kdpd"/>
    <property type="match status" value="1"/>
</dbReference>
<keyword evidence="13 19" id="KW-0472">Membrane</keyword>
<keyword evidence="11 19" id="KW-1133">Transmembrane helix</keyword>
<reference evidence="24 25" key="1">
    <citation type="submission" date="2012-02" db="EMBL/GenBank/DDBJ databases">
        <title>Complete sequence of chromosome of Singulisphaera acidiphila DSM 18658.</title>
        <authorList>
            <consortium name="US DOE Joint Genome Institute (JGI-PGF)"/>
            <person name="Lucas S."/>
            <person name="Copeland A."/>
            <person name="Lapidus A."/>
            <person name="Glavina del Rio T."/>
            <person name="Dalin E."/>
            <person name="Tice H."/>
            <person name="Bruce D."/>
            <person name="Goodwin L."/>
            <person name="Pitluck S."/>
            <person name="Peters L."/>
            <person name="Ovchinnikova G."/>
            <person name="Chertkov O."/>
            <person name="Kyrpides N."/>
            <person name="Mavromatis K."/>
            <person name="Ivanova N."/>
            <person name="Brettin T."/>
            <person name="Detter J.C."/>
            <person name="Han C."/>
            <person name="Larimer F."/>
            <person name="Land M."/>
            <person name="Hauser L."/>
            <person name="Markowitz V."/>
            <person name="Cheng J.-F."/>
            <person name="Hugenholtz P."/>
            <person name="Woyke T."/>
            <person name="Wu D."/>
            <person name="Tindall B."/>
            <person name="Pomrenke H."/>
            <person name="Brambilla E."/>
            <person name="Klenk H.-P."/>
            <person name="Eisen J.A."/>
        </authorList>
    </citation>
    <scope>NUCLEOTIDE SEQUENCE [LARGE SCALE GENOMIC DNA]</scope>
    <source>
        <strain evidence="25">ATCC BAA-1392 / DSM 18658 / VKM B-2454 / MOB10</strain>
    </source>
</reference>
<organism evidence="24 25">
    <name type="scientific">Singulisphaera acidiphila (strain ATCC BAA-1392 / DSM 18658 / VKM B-2454 / MOB10)</name>
    <dbReference type="NCBI Taxonomy" id="886293"/>
    <lineage>
        <taxon>Bacteria</taxon>
        <taxon>Pseudomonadati</taxon>
        <taxon>Planctomycetota</taxon>
        <taxon>Planctomycetia</taxon>
        <taxon>Isosphaerales</taxon>
        <taxon>Isosphaeraceae</taxon>
        <taxon>Singulisphaera</taxon>
    </lineage>
</organism>
<dbReference type="Pfam" id="PF00512">
    <property type="entry name" value="HisKA"/>
    <property type="match status" value="1"/>
</dbReference>
<dbReference type="Pfam" id="PF02518">
    <property type="entry name" value="HATPase_c"/>
    <property type="match status" value="1"/>
</dbReference>
<feature type="domain" description="Histidine kinase" evidence="20">
    <location>
        <begin position="262"/>
        <end position="487"/>
    </location>
</feature>
<dbReference type="HOGENOM" id="CLU_000445_114_15_0"/>
<evidence type="ECO:0000313" key="24">
    <source>
        <dbReference type="EMBL" id="AGA31238.1"/>
    </source>
</evidence>
<dbReference type="InterPro" id="IPR036097">
    <property type="entry name" value="HisK_dim/P_sf"/>
</dbReference>
<dbReference type="FunFam" id="1.10.287.130:FF:000002">
    <property type="entry name" value="Two-component osmosensing histidine kinase"/>
    <property type="match status" value="1"/>
</dbReference>
<dbReference type="PROSITE" id="PS50109">
    <property type="entry name" value="HIS_KIN"/>
    <property type="match status" value="1"/>
</dbReference>
<dbReference type="InterPro" id="IPR003594">
    <property type="entry name" value="HATPase_dom"/>
</dbReference>
<dbReference type="Gene3D" id="3.30.450.20">
    <property type="entry name" value="PAS domain"/>
    <property type="match status" value="1"/>
</dbReference>
<dbReference type="CDD" id="cd17546">
    <property type="entry name" value="REC_hyHK_CKI1_RcsC-like"/>
    <property type="match status" value="1"/>
</dbReference>
<feature type="modified residue" description="Phosphohistidine" evidence="16">
    <location>
        <position position="848"/>
    </location>
</feature>
<dbReference type="SUPFAM" id="SSF47384">
    <property type="entry name" value="Homodimeric domain of signal transducing histidine kinase"/>
    <property type="match status" value="1"/>
</dbReference>
<keyword evidence="25" id="KW-1185">Reference proteome</keyword>
<dbReference type="EC" id="2.7.13.3" evidence="3"/>
<dbReference type="SUPFAM" id="SSF55785">
    <property type="entry name" value="PYP-like sensor domain (PAS domain)"/>
    <property type="match status" value="1"/>
</dbReference>
<feature type="domain" description="Response regulatory" evidence="21">
    <location>
        <begin position="507"/>
        <end position="628"/>
    </location>
</feature>
<dbReference type="Gene3D" id="1.20.120.160">
    <property type="entry name" value="HPT domain"/>
    <property type="match status" value="1"/>
</dbReference>
<dbReference type="InterPro" id="IPR038318">
    <property type="entry name" value="KdpD_sf"/>
</dbReference>
<keyword evidence="8" id="KW-0547">Nucleotide-binding</keyword>
<feature type="domain" description="PAS" evidence="22">
    <location>
        <begin position="123"/>
        <end position="178"/>
    </location>
</feature>
<comment type="catalytic activity">
    <reaction evidence="1">
        <text>ATP + protein L-histidine = ADP + protein N-phospho-L-histidine.</text>
        <dbReference type="EC" id="2.7.13.3"/>
    </reaction>
</comment>
<dbReference type="InterPro" id="IPR008207">
    <property type="entry name" value="Sig_transdc_His_kin_Hpt_dom"/>
</dbReference>
<dbReference type="eggNOG" id="COG2198">
    <property type="taxonomic scope" value="Bacteria"/>
</dbReference>
<dbReference type="SMART" id="SM00387">
    <property type="entry name" value="HATPase_c"/>
    <property type="match status" value="1"/>
</dbReference>
<dbReference type="SUPFAM" id="SSF47226">
    <property type="entry name" value="Histidine-containing phosphotransfer domain, HPT domain"/>
    <property type="match status" value="1"/>
</dbReference>
<dbReference type="NCBIfam" id="TIGR00229">
    <property type="entry name" value="sensory_box"/>
    <property type="match status" value="1"/>
</dbReference>
<comment type="subcellular location">
    <subcellularLocation>
        <location evidence="2">Cell membrane</location>
        <topology evidence="2">Multi-pass membrane protein</topology>
    </subcellularLocation>
</comment>
<dbReference type="SUPFAM" id="SSF52172">
    <property type="entry name" value="CheY-like"/>
    <property type="match status" value="2"/>
</dbReference>
<evidence type="ECO:0000256" key="7">
    <source>
        <dbReference type="ARBA" id="ARBA00022692"/>
    </source>
</evidence>
<dbReference type="GO" id="GO:0000155">
    <property type="term" value="F:phosphorelay sensor kinase activity"/>
    <property type="evidence" value="ECO:0007669"/>
    <property type="project" value="InterPro"/>
</dbReference>
<evidence type="ECO:0000256" key="5">
    <source>
        <dbReference type="ARBA" id="ARBA00022553"/>
    </source>
</evidence>
<dbReference type="KEGG" id="saci:Sinac_7190"/>
<dbReference type="InterPro" id="IPR011006">
    <property type="entry name" value="CheY-like_superfamily"/>
</dbReference>
<dbReference type="InterPro" id="IPR001789">
    <property type="entry name" value="Sig_transdc_resp-reg_receiver"/>
</dbReference>
<keyword evidence="6" id="KW-0808">Transferase</keyword>
<feature type="transmembrane region" description="Helical" evidence="19">
    <location>
        <begin position="90"/>
        <end position="112"/>
    </location>
</feature>
<evidence type="ECO:0000256" key="19">
    <source>
        <dbReference type="SAM" id="Phobius"/>
    </source>
</evidence>
<evidence type="ECO:0000256" key="3">
    <source>
        <dbReference type="ARBA" id="ARBA00012438"/>
    </source>
</evidence>
<dbReference type="Pfam" id="PF00072">
    <property type="entry name" value="Response_reg"/>
    <property type="match status" value="2"/>
</dbReference>
<evidence type="ECO:0000259" key="23">
    <source>
        <dbReference type="PROSITE" id="PS50894"/>
    </source>
</evidence>
<dbReference type="eggNOG" id="COG2205">
    <property type="taxonomic scope" value="Bacteria"/>
</dbReference>
<dbReference type="OrthoDB" id="9762493at2"/>
<evidence type="ECO:0000256" key="9">
    <source>
        <dbReference type="ARBA" id="ARBA00022777"/>
    </source>
</evidence>
<evidence type="ECO:0000256" key="1">
    <source>
        <dbReference type="ARBA" id="ARBA00000085"/>
    </source>
</evidence>
<sequence>MHDTPRARRLAYGITFLNIAVSIMIQWHFAELLGDRVLYMTFFPAILIAAYLGGFWPGFMATTLSALAVLFFFVEPLYSFRVKGVGDASALPLFLLIGTVISGLSEALHQAWRRILADERRQAEEVLEKFFNLSLDLLCIAGTDGFFKRVNPAFHHVLGWAEEDLVTHPFIQFVHPDDVDTTLGEMQTLSAGIPTLAFENRYRDTHGSYRHLVWSASPEPRTGLIYGIARDVTQAKHAEEELRLAKETAEAANRAKDAFLANVSHEIRTPMNAILGMTELTLDTPLTDEQRKYLATVKTSADALLSVINDLLDFSKIEAGKLELDFADFSLRRVLGETLRALAFRAHRKGLELVCQIQPDVPDALIGDAGRLRQVLLNLIGNAIKFTEQGEIVVRVETVPAPGTKDSIPPGLLFSIVDTGIGIPLDKQQKIFQAFEQQDSSTTRKYGGTGLGLSIASQLVALMGGQITVESVPGRGSTFCFTVHFAEHPHPIDHPFERPLTDLHGLRILIVDDNATNRHILEEWLRSWKTDPTSVGDGLKALDALWRGVALGRPFSLVLLDARMPGTDGLALAASILQSPELSASRIILLTSEDLHGDIARYRTLGIAAYTMKPVQQEELLEIIHRVLSRPTPAEPAAPTATTTSPVPVDPAESGSRLRVLVAEDNPLNQELVEHLLRRRGHDVVVVGDGLEALNAIDRHDFDLSLLDVHMPEFDGFQVIEAVRQREQSTGEHLPVIAMTALAMKGDRERCLEAGMDDYLAKPIRASALFAVIDRVLANRPELSPPLPSPPPPEDLLDPGALRAACDDDAMLLEKLCRVFQAKTPDSLARVREAIQEEDPARLREAAHHLRGLLSTFSTTAAQTALKLEAIGTSEQFDAAPSILEGLTAMIHQLGPLLDNLSIEQLQRQRED</sequence>
<comment type="subunit">
    <text evidence="14">At low DSF concentrations, interacts with RpfF.</text>
</comment>
<evidence type="ECO:0000313" key="25">
    <source>
        <dbReference type="Proteomes" id="UP000010798"/>
    </source>
</evidence>
<dbReference type="CDD" id="cd16922">
    <property type="entry name" value="HATPase_EvgS-ArcB-TorS-like"/>
    <property type="match status" value="1"/>
</dbReference>
<evidence type="ECO:0000259" key="22">
    <source>
        <dbReference type="PROSITE" id="PS50112"/>
    </source>
</evidence>
<dbReference type="PRINTS" id="PR00344">
    <property type="entry name" value="BCTRLSENSOR"/>
</dbReference>
<name>L0DQL0_SINAD</name>
<dbReference type="Proteomes" id="UP000010798">
    <property type="component" value="Chromosome"/>
</dbReference>
<dbReference type="GO" id="GO:0005886">
    <property type="term" value="C:plasma membrane"/>
    <property type="evidence" value="ECO:0007669"/>
    <property type="project" value="UniProtKB-SubCell"/>
</dbReference>
<dbReference type="Pfam" id="PF01627">
    <property type="entry name" value="Hpt"/>
    <property type="match status" value="1"/>
</dbReference>
<dbReference type="Pfam" id="PF13493">
    <property type="entry name" value="DUF4118"/>
    <property type="match status" value="1"/>
</dbReference>
<gene>
    <name evidence="24" type="ordered locus">Sinac_7190</name>
</gene>
<evidence type="ECO:0000256" key="2">
    <source>
        <dbReference type="ARBA" id="ARBA00004651"/>
    </source>
</evidence>
<evidence type="ECO:0000256" key="11">
    <source>
        <dbReference type="ARBA" id="ARBA00022989"/>
    </source>
</evidence>
<proteinExistence type="predicted"/>
<keyword evidence="4" id="KW-1003">Cell membrane</keyword>
<dbReference type="PANTHER" id="PTHR45339">
    <property type="entry name" value="HYBRID SIGNAL TRANSDUCTION HISTIDINE KINASE J"/>
    <property type="match status" value="1"/>
</dbReference>
<evidence type="ECO:0000256" key="10">
    <source>
        <dbReference type="ARBA" id="ARBA00022840"/>
    </source>
</evidence>
<evidence type="ECO:0000256" key="6">
    <source>
        <dbReference type="ARBA" id="ARBA00022679"/>
    </source>
</evidence>
<dbReference type="FunFam" id="3.30.565.10:FF:000010">
    <property type="entry name" value="Sensor histidine kinase RcsC"/>
    <property type="match status" value="1"/>
</dbReference>
<dbReference type="InterPro" id="IPR035965">
    <property type="entry name" value="PAS-like_dom_sf"/>
</dbReference>
<evidence type="ECO:0000256" key="13">
    <source>
        <dbReference type="ARBA" id="ARBA00023136"/>
    </source>
</evidence>
<dbReference type="InterPro" id="IPR013655">
    <property type="entry name" value="PAS_fold_3"/>
</dbReference>
<dbReference type="CDD" id="cd00156">
    <property type="entry name" value="REC"/>
    <property type="match status" value="1"/>
</dbReference>
<dbReference type="PANTHER" id="PTHR45339:SF1">
    <property type="entry name" value="HYBRID SIGNAL TRANSDUCTION HISTIDINE KINASE J"/>
    <property type="match status" value="1"/>
</dbReference>
<dbReference type="Gene3D" id="3.40.50.2300">
    <property type="match status" value="2"/>
</dbReference>
<feature type="transmembrane region" description="Helical" evidence="19">
    <location>
        <begin position="59"/>
        <end position="78"/>
    </location>
</feature>
<dbReference type="InterPro" id="IPR036641">
    <property type="entry name" value="HPT_dom_sf"/>
</dbReference>
<evidence type="ECO:0000256" key="4">
    <source>
        <dbReference type="ARBA" id="ARBA00022475"/>
    </source>
</evidence>
<feature type="transmembrane region" description="Helical" evidence="19">
    <location>
        <begin position="12"/>
        <end position="30"/>
    </location>
</feature>
<dbReference type="GO" id="GO:0005524">
    <property type="term" value="F:ATP binding"/>
    <property type="evidence" value="ECO:0007669"/>
    <property type="project" value="UniProtKB-KW"/>
</dbReference>
<evidence type="ECO:0000259" key="21">
    <source>
        <dbReference type="PROSITE" id="PS50110"/>
    </source>
</evidence>
<dbReference type="Gene3D" id="3.30.565.10">
    <property type="entry name" value="Histidine kinase-like ATPase, C-terminal domain"/>
    <property type="match status" value="1"/>
</dbReference>
<dbReference type="eggNOG" id="COG0784">
    <property type="taxonomic scope" value="Bacteria"/>
</dbReference>
<dbReference type="InterPro" id="IPR005467">
    <property type="entry name" value="His_kinase_dom"/>
</dbReference>
<dbReference type="PROSITE" id="PS50112">
    <property type="entry name" value="PAS"/>
    <property type="match status" value="1"/>
</dbReference>
<accession>L0DQL0</accession>
<keyword evidence="7 19" id="KW-0812">Transmembrane</keyword>
<evidence type="ECO:0000256" key="15">
    <source>
        <dbReference type="ARBA" id="ARBA00068150"/>
    </source>
</evidence>
<dbReference type="SMART" id="SM00448">
    <property type="entry name" value="REC"/>
    <property type="match status" value="2"/>
</dbReference>
<dbReference type="STRING" id="886293.Sinac_7190"/>
<keyword evidence="10" id="KW-0067">ATP-binding</keyword>
<feature type="domain" description="Response regulatory" evidence="21">
    <location>
        <begin position="659"/>
        <end position="777"/>
    </location>
</feature>
<keyword evidence="9" id="KW-0418">Kinase</keyword>
<dbReference type="Gene3D" id="1.10.287.130">
    <property type="match status" value="1"/>
</dbReference>
<dbReference type="SMART" id="SM00388">
    <property type="entry name" value="HisKA"/>
    <property type="match status" value="1"/>
</dbReference>
<dbReference type="InterPro" id="IPR036890">
    <property type="entry name" value="HATPase_C_sf"/>
</dbReference>
<dbReference type="InterPro" id="IPR000014">
    <property type="entry name" value="PAS"/>
</dbReference>
<evidence type="ECO:0000256" key="12">
    <source>
        <dbReference type="ARBA" id="ARBA00023012"/>
    </source>
</evidence>
<feature type="domain" description="HPt" evidence="23">
    <location>
        <begin position="809"/>
        <end position="901"/>
    </location>
</feature>
<dbReference type="CDD" id="cd00130">
    <property type="entry name" value="PAS"/>
    <property type="match status" value="1"/>
</dbReference>
<feature type="modified residue" description="4-aspartylphosphate" evidence="17">
    <location>
        <position position="708"/>
    </location>
</feature>
<dbReference type="Pfam" id="PF08447">
    <property type="entry name" value="PAS_3"/>
    <property type="match status" value="1"/>
</dbReference>
<protein>
    <recommendedName>
        <fullName evidence="15">Sensory/regulatory protein RpfC</fullName>
        <ecNumber evidence="3">2.7.13.3</ecNumber>
    </recommendedName>
</protein>
<dbReference type="PROSITE" id="PS50894">
    <property type="entry name" value="HPT"/>
    <property type="match status" value="1"/>
</dbReference>